<keyword evidence="2" id="KW-1185">Reference proteome</keyword>
<accession>A0ACB6ZBE1</accession>
<name>A0ACB6ZBE1_THEGA</name>
<protein>
    <submittedName>
        <fullName evidence="1">Uncharacterized protein</fullName>
    </submittedName>
</protein>
<gene>
    <name evidence="1" type="ORF">BDM02DRAFT_2865653</name>
</gene>
<proteinExistence type="predicted"/>
<reference evidence="1" key="1">
    <citation type="submission" date="2019-10" db="EMBL/GenBank/DDBJ databases">
        <authorList>
            <consortium name="DOE Joint Genome Institute"/>
            <person name="Kuo A."/>
            <person name="Miyauchi S."/>
            <person name="Kiss E."/>
            <person name="Drula E."/>
            <person name="Kohler A."/>
            <person name="Sanchez-Garcia M."/>
            <person name="Andreopoulos B."/>
            <person name="Barry K.W."/>
            <person name="Bonito G."/>
            <person name="Buee M."/>
            <person name="Carver A."/>
            <person name="Chen C."/>
            <person name="Cichocki N."/>
            <person name="Clum A."/>
            <person name="Culley D."/>
            <person name="Crous P.W."/>
            <person name="Fauchery L."/>
            <person name="Girlanda M."/>
            <person name="Hayes R."/>
            <person name="Keri Z."/>
            <person name="Labutti K."/>
            <person name="Lipzen A."/>
            <person name="Lombard V."/>
            <person name="Magnuson J."/>
            <person name="Maillard F."/>
            <person name="Morin E."/>
            <person name="Murat C."/>
            <person name="Nolan M."/>
            <person name="Ohm R."/>
            <person name="Pangilinan J."/>
            <person name="Pereira M."/>
            <person name="Perotto S."/>
            <person name="Peter M."/>
            <person name="Riley R."/>
            <person name="Sitrit Y."/>
            <person name="Stielow B."/>
            <person name="Szollosi G."/>
            <person name="Zifcakova L."/>
            <person name="Stursova M."/>
            <person name="Spatafora J.W."/>
            <person name="Tedersoo L."/>
            <person name="Vaario L.-M."/>
            <person name="Yamada A."/>
            <person name="Yan M."/>
            <person name="Wang P."/>
            <person name="Xu J."/>
            <person name="Bruns T."/>
            <person name="Baldrian P."/>
            <person name="Vilgalys R."/>
            <person name="Henrissat B."/>
            <person name="Grigoriev I.V."/>
            <person name="Hibbett D."/>
            <person name="Nagy L.G."/>
            <person name="Martin F.M."/>
        </authorList>
    </citation>
    <scope>NUCLEOTIDE SEQUENCE</scope>
    <source>
        <strain evidence="1">P2</strain>
    </source>
</reference>
<dbReference type="EMBL" id="MU118046">
    <property type="protein sequence ID" value="KAF9646877.1"/>
    <property type="molecule type" value="Genomic_DNA"/>
</dbReference>
<evidence type="ECO:0000313" key="2">
    <source>
        <dbReference type="Proteomes" id="UP000886501"/>
    </source>
</evidence>
<dbReference type="Proteomes" id="UP000886501">
    <property type="component" value="Unassembled WGS sequence"/>
</dbReference>
<comment type="caution">
    <text evidence="1">The sequence shown here is derived from an EMBL/GenBank/DDBJ whole genome shotgun (WGS) entry which is preliminary data.</text>
</comment>
<sequence>MTASGATPVPTGPGPGTSHRDSLSPPQNLVQASLAASSTRGSTKTSFTTVHKAYERVKPTATIKRYDRTTKLKPPYIDLHLDPITTSFADGEGPQGWTPLTHPEGALYWVYNRREGERVMPVYTDAYLYDKEILEEVKNFRDAIFGEIQADRMPVEWELVLDLGDEQEPNERMCYYYFVNCANRTLFWLHQFDTKPLLSGLRRVKSMRRIQQALESFYWNHWEMFPHHQEVPEKLLKELVGIMVHAGLDDMTSHGSTSVYTGEELQKLISYVERIKFIGGTDGYSACVVGRLMRCFTHGRYIHFFGQREARLSTDQSIFCDKDEKRTWLIRCASLLMLSAPRVHLEALNTVYTDFVVCQHKWSKFICGVQNEWRELIRIGTILLTANVAFLAIPSVDGPTSSNSSSYPASGVSVGSSVRSPAQVTSFMSIIFCLGCIVSGQFLLRHHMIWPRDSAEEVDKYLRSYHDTRLGLEKLAILYSLPHSLLLWAVASFFAAFIFVAFVDTGGKWQRYPTAVVMATVIVPLIWCIWRTSGWNVDFMKRVYHSLRGSPTPNSWGHSIQADKGQPEQHDSRETTPFQSVHVDPNPRSD</sequence>
<evidence type="ECO:0000313" key="1">
    <source>
        <dbReference type="EMBL" id="KAF9646877.1"/>
    </source>
</evidence>
<reference evidence="1" key="2">
    <citation type="journal article" date="2020" name="Nat. Commun.">
        <title>Large-scale genome sequencing of mycorrhizal fungi provides insights into the early evolution of symbiotic traits.</title>
        <authorList>
            <person name="Miyauchi S."/>
            <person name="Kiss E."/>
            <person name="Kuo A."/>
            <person name="Drula E."/>
            <person name="Kohler A."/>
            <person name="Sanchez-Garcia M."/>
            <person name="Morin E."/>
            <person name="Andreopoulos B."/>
            <person name="Barry K.W."/>
            <person name="Bonito G."/>
            <person name="Buee M."/>
            <person name="Carver A."/>
            <person name="Chen C."/>
            <person name="Cichocki N."/>
            <person name="Clum A."/>
            <person name="Culley D."/>
            <person name="Crous P.W."/>
            <person name="Fauchery L."/>
            <person name="Girlanda M."/>
            <person name="Hayes R.D."/>
            <person name="Keri Z."/>
            <person name="LaButti K."/>
            <person name="Lipzen A."/>
            <person name="Lombard V."/>
            <person name="Magnuson J."/>
            <person name="Maillard F."/>
            <person name="Murat C."/>
            <person name="Nolan M."/>
            <person name="Ohm R.A."/>
            <person name="Pangilinan J."/>
            <person name="Pereira M.F."/>
            <person name="Perotto S."/>
            <person name="Peter M."/>
            <person name="Pfister S."/>
            <person name="Riley R."/>
            <person name="Sitrit Y."/>
            <person name="Stielow J.B."/>
            <person name="Szollosi G."/>
            <person name="Zifcakova L."/>
            <person name="Stursova M."/>
            <person name="Spatafora J.W."/>
            <person name="Tedersoo L."/>
            <person name="Vaario L.M."/>
            <person name="Yamada A."/>
            <person name="Yan M."/>
            <person name="Wang P."/>
            <person name="Xu J."/>
            <person name="Bruns T."/>
            <person name="Baldrian P."/>
            <person name="Vilgalys R."/>
            <person name="Dunand C."/>
            <person name="Henrissat B."/>
            <person name="Grigoriev I.V."/>
            <person name="Hibbett D."/>
            <person name="Nagy L.G."/>
            <person name="Martin F.M."/>
        </authorList>
    </citation>
    <scope>NUCLEOTIDE SEQUENCE</scope>
    <source>
        <strain evidence="1">P2</strain>
    </source>
</reference>
<organism evidence="1 2">
    <name type="scientific">Thelephora ganbajun</name>
    <name type="common">Ganba fungus</name>
    <dbReference type="NCBI Taxonomy" id="370292"/>
    <lineage>
        <taxon>Eukaryota</taxon>
        <taxon>Fungi</taxon>
        <taxon>Dikarya</taxon>
        <taxon>Basidiomycota</taxon>
        <taxon>Agaricomycotina</taxon>
        <taxon>Agaricomycetes</taxon>
        <taxon>Thelephorales</taxon>
        <taxon>Thelephoraceae</taxon>
        <taxon>Thelephora</taxon>
    </lineage>
</organism>